<feature type="domain" description="PPIase cyclophilin-type" evidence="2">
    <location>
        <begin position="1"/>
        <end position="110"/>
    </location>
</feature>
<dbReference type="InterPro" id="IPR002130">
    <property type="entry name" value="Cyclophilin-type_PPIase_dom"/>
</dbReference>
<dbReference type="Pfam" id="PF00160">
    <property type="entry name" value="Pro_isomerase"/>
    <property type="match status" value="2"/>
</dbReference>
<dbReference type="STRING" id="429701.A0A2G9GCU4"/>
<dbReference type="Gene3D" id="2.40.100.10">
    <property type="entry name" value="Cyclophilin-like"/>
    <property type="match status" value="2"/>
</dbReference>
<keyword evidence="3" id="KW-0413">Isomerase</keyword>
<dbReference type="InterPro" id="IPR029000">
    <property type="entry name" value="Cyclophilin-like_dom_sf"/>
</dbReference>
<gene>
    <name evidence="3" type="ORF">CDL12_24366</name>
</gene>
<dbReference type="PANTHER" id="PTHR11071:SF561">
    <property type="entry name" value="PEPTIDYL-PROLYL CIS-TRANS ISOMERASE D-RELATED"/>
    <property type="match status" value="1"/>
</dbReference>
<dbReference type="OrthoDB" id="193499at2759"/>
<keyword evidence="4" id="KW-1185">Reference proteome</keyword>
<name>A0A2G9GCU4_9LAMI</name>
<dbReference type="EC" id="5.2.1.8" evidence="3"/>
<dbReference type="GO" id="GO:0016018">
    <property type="term" value="F:cyclosporin A binding"/>
    <property type="evidence" value="ECO:0007669"/>
    <property type="project" value="TreeGrafter"/>
</dbReference>
<accession>A0A2G9GCU4</accession>
<organism evidence="3 4">
    <name type="scientific">Handroanthus impetiginosus</name>
    <dbReference type="NCBI Taxonomy" id="429701"/>
    <lineage>
        <taxon>Eukaryota</taxon>
        <taxon>Viridiplantae</taxon>
        <taxon>Streptophyta</taxon>
        <taxon>Embryophyta</taxon>
        <taxon>Tracheophyta</taxon>
        <taxon>Spermatophyta</taxon>
        <taxon>Magnoliopsida</taxon>
        <taxon>eudicotyledons</taxon>
        <taxon>Gunneridae</taxon>
        <taxon>Pentapetalae</taxon>
        <taxon>asterids</taxon>
        <taxon>lamiids</taxon>
        <taxon>Lamiales</taxon>
        <taxon>Bignoniaceae</taxon>
        <taxon>Crescentiina</taxon>
        <taxon>Tabebuia alliance</taxon>
        <taxon>Handroanthus</taxon>
    </lineage>
</organism>
<dbReference type="SUPFAM" id="SSF50891">
    <property type="entry name" value="Cyclophilin-like"/>
    <property type="match status" value="1"/>
</dbReference>
<evidence type="ECO:0000256" key="1">
    <source>
        <dbReference type="ARBA" id="ARBA00007365"/>
    </source>
</evidence>
<dbReference type="PROSITE" id="PS50072">
    <property type="entry name" value="CSA_PPIASE_2"/>
    <property type="match status" value="1"/>
</dbReference>
<comment type="similarity">
    <text evidence="1">Belongs to the cyclophilin-type PPIase family.</text>
</comment>
<dbReference type="PANTHER" id="PTHR11071">
    <property type="entry name" value="PEPTIDYL-PROLYL CIS-TRANS ISOMERASE"/>
    <property type="match status" value="1"/>
</dbReference>
<evidence type="ECO:0000259" key="2">
    <source>
        <dbReference type="PROSITE" id="PS50072"/>
    </source>
</evidence>
<reference evidence="4" key="1">
    <citation type="journal article" date="2018" name="Gigascience">
        <title>Genome assembly of the Pink Ipe (Handroanthus impetiginosus, Bignoniaceae), a highly valued, ecologically keystone Neotropical timber forest tree.</title>
        <authorList>
            <person name="Silva-Junior O.B."/>
            <person name="Grattapaglia D."/>
            <person name="Novaes E."/>
            <person name="Collevatti R.G."/>
        </authorList>
    </citation>
    <scope>NUCLEOTIDE SEQUENCE [LARGE SCALE GENOMIC DNA]</scope>
    <source>
        <strain evidence="4">cv. UFG-1</strain>
    </source>
</reference>
<dbReference type="GO" id="GO:0005737">
    <property type="term" value="C:cytoplasm"/>
    <property type="evidence" value="ECO:0007669"/>
    <property type="project" value="TreeGrafter"/>
</dbReference>
<sequence>MSFSRKSLHYISGKSLQYKGSTFHQMIPNFMSHGGDFTTGNGAGGESIGGSGLADENFEKNCTANVEWLDGNHVVFGQVVDCYDVLKAIENVGSRGGRTSTPVARADCGKLS</sequence>
<protein>
    <submittedName>
        <fullName evidence="3">Cyclophilin type peptidyl-prolyl cis-trans isomerase</fullName>
        <ecNumber evidence="3">5.2.1.8</ecNumber>
    </submittedName>
</protein>
<dbReference type="GO" id="GO:0003755">
    <property type="term" value="F:peptidyl-prolyl cis-trans isomerase activity"/>
    <property type="evidence" value="ECO:0007669"/>
    <property type="project" value="UniProtKB-EC"/>
</dbReference>
<proteinExistence type="inferred from homology"/>
<dbReference type="GO" id="GO:0006457">
    <property type="term" value="P:protein folding"/>
    <property type="evidence" value="ECO:0007669"/>
    <property type="project" value="TreeGrafter"/>
</dbReference>
<evidence type="ECO:0000313" key="3">
    <source>
        <dbReference type="EMBL" id="PIN03114.1"/>
    </source>
</evidence>
<evidence type="ECO:0000313" key="4">
    <source>
        <dbReference type="Proteomes" id="UP000231279"/>
    </source>
</evidence>
<dbReference type="AlphaFoldDB" id="A0A2G9GCU4"/>
<dbReference type="Proteomes" id="UP000231279">
    <property type="component" value="Unassembled WGS sequence"/>
</dbReference>
<comment type="caution">
    <text evidence="3">The sequence shown here is derived from an EMBL/GenBank/DDBJ whole genome shotgun (WGS) entry which is preliminary data.</text>
</comment>
<dbReference type="EMBL" id="NKXS01005643">
    <property type="protein sequence ID" value="PIN03114.1"/>
    <property type="molecule type" value="Genomic_DNA"/>
</dbReference>